<sequence length="488" mass="51926">MRASPFVASLASIAMLASCGGGGSGSGSSATPAPGAGAPTPSPTASSAPCSLTSRAAAFDAVIDEWYVFPDLLANPSIASFANLDDYIDARVAPARAQNKDRYFTYLTSIAEENAYYSSGSSAGFGFRLSYDTAARRVWVAETFEDTPALGANLDRGTEILAIGTSPSNLQTIDEIMASNPVYPDYAVYLALGPNDAGVTRVLRVRDQSGVTREVSLTKTDFALDPVSDRYGAKVIDDNGKKVGYFNLRTFIEPAIADMRVAFDDFRSQGITEFVVDLRYNGGGALSVSDVLGDLLARDYVGEIYYTLAFRPSKSGENETYRFVSRSQSVAPTRIAFIGTGSTASASELVINGLQPYLGTNMALVGSNTYGKPVGQSAFDLPDCDDRLRLLTFKLENAEGNGEYFNGLATTVPNTCRADDDLSFQLGDPRENMVARALDFLAGRSCAPIATSTDDAIASTEPTSLGKRGLLTPEQPRSTAEREVPGLF</sequence>
<evidence type="ECO:0000256" key="2">
    <source>
        <dbReference type="SAM" id="SignalP"/>
    </source>
</evidence>
<dbReference type="RefSeq" id="WP_346786005.1">
    <property type="nucleotide sequence ID" value="NZ_JBDLBR010000006.1"/>
</dbReference>
<dbReference type="SUPFAM" id="SSF52096">
    <property type="entry name" value="ClpP/crotonase"/>
    <property type="match status" value="1"/>
</dbReference>
<evidence type="ECO:0000313" key="5">
    <source>
        <dbReference type="Proteomes" id="UP001484535"/>
    </source>
</evidence>
<dbReference type="Proteomes" id="UP001484535">
    <property type="component" value="Unassembled WGS sequence"/>
</dbReference>
<accession>A0ABV0D2H2</accession>
<feature type="region of interest" description="Disordered" evidence="1">
    <location>
        <begin position="27"/>
        <end position="47"/>
    </location>
</feature>
<dbReference type="EMBL" id="JBDLBR010000006">
    <property type="protein sequence ID" value="MEN7538546.1"/>
    <property type="molecule type" value="Genomic_DNA"/>
</dbReference>
<dbReference type="PROSITE" id="PS51257">
    <property type="entry name" value="PROKAR_LIPOPROTEIN"/>
    <property type="match status" value="1"/>
</dbReference>
<gene>
    <name evidence="4" type="ORF">ABDJ38_15300</name>
</gene>
<name>A0ABV0D2H2_9SPHN</name>
<dbReference type="CDD" id="cd07561">
    <property type="entry name" value="Peptidase_S41_CPP_like"/>
    <property type="match status" value="1"/>
</dbReference>
<reference evidence="4 5" key="1">
    <citation type="submission" date="2024-05" db="EMBL/GenBank/DDBJ databases">
        <authorList>
            <person name="Park S."/>
        </authorList>
    </citation>
    <scope>NUCLEOTIDE SEQUENCE [LARGE SCALE GENOMIC DNA]</scope>
    <source>
        <strain evidence="4 5">DGU5</strain>
    </source>
</reference>
<feature type="domain" description="Tail specific protease" evidence="3">
    <location>
        <begin position="210"/>
        <end position="413"/>
    </location>
</feature>
<dbReference type="PANTHER" id="PTHR32060">
    <property type="entry name" value="TAIL-SPECIFIC PROTEASE"/>
    <property type="match status" value="1"/>
</dbReference>
<keyword evidence="2" id="KW-0732">Signal</keyword>
<proteinExistence type="predicted"/>
<dbReference type="Gene3D" id="3.90.226.10">
    <property type="entry name" value="2-enoyl-CoA Hydratase, Chain A, domain 1"/>
    <property type="match status" value="1"/>
</dbReference>
<dbReference type="Gene3D" id="3.30.750.170">
    <property type="match status" value="1"/>
</dbReference>
<comment type="caution">
    <text evidence="4">The sequence shown here is derived from an EMBL/GenBank/DDBJ whole genome shotgun (WGS) entry which is preliminary data.</text>
</comment>
<dbReference type="InterPro" id="IPR005151">
    <property type="entry name" value="Tail-specific_protease"/>
</dbReference>
<dbReference type="InterPro" id="IPR029045">
    <property type="entry name" value="ClpP/crotonase-like_dom_sf"/>
</dbReference>
<dbReference type="InterPro" id="IPR036034">
    <property type="entry name" value="PDZ_sf"/>
</dbReference>
<evidence type="ECO:0000256" key="1">
    <source>
        <dbReference type="SAM" id="MobiDB-lite"/>
    </source>
</evidence>
<evidence type="ECO:0000313" key="4">
    <source>
        <dbReference type="EMBL" id="MEN7538546.1"/>
    </source>
</evidence>
<dbReference type="PANTHER" id="PTHR32060:SF22">
    <property type="entry name" value="CARBOXYL-TERMINAL-PROCESSING PEPTIDASE 3, CHLOROPLASTIC"/>
    <property type="match status" value="1"/>
</dbReference>
<dbReference type="SMART" id="SM00245">
    <property type="entry name" value="TSPc"/>
    <property type="match status" value="1"/>
</dbReference>
<feature type="chain" id="PRO_5045727841" evidence="2">
    <location>
        <begin position="18"/>
        <end position="488"/>
    </location>
</feature>
<feature type="region of interest" description="Disordered" evidence="1">
    <location>
        <begin position="453"/>
        <end position="488"/>
    </location>
</feature>
<evidence type="ECO:0000259" key="3">
    <source>
        <dbReference type="SMART" id="SM00245"/>
    </source>
</evidence>
<feature type="signal peptide" evidence="2">
    <location>
        <begin position="1"/>
        <end position="17"/>
    </location>
</feature>
<dbReference type="Pfam" id="PF03572">
    <property type="entry name" value="Peptidase_S41"/>
    <property type="match status" value="1"/>
</dbReference>
<feature type="compositionally biased region" description="Basic and acidic residues" evidence="1">
    <location>
        <begin position="479"/>
        <end position="488"/>
    </location>
</feature>
<dbReference type="Gene3D" id="2.30.42.10">
    <property type="match status" value="1"/>
</dbReference>
<keyword evidence="5" id="KW-1185">Reference proteome</keyword>
<organism evidence="4 5">
    <name type="scientific">Aurantiacibacter flavus</name>
    <dbReference type="NCBI Taxonomy" id="3145232"/>
    <lineage>
        <taxon>Bacteria</taxon>
        <taxon>Pseudomonadati</taxon>
        <taxon>Pseudomonadota</taxon>
        <taxon>Alphaproteobacteria</taxon>
        <taxon>Sphingomonadales</taxon>
        <taxon>Erythrobacteraceae</taxon>
        <taxon>Aurantiacibacter</taxon>
    </lineage>
</organism>
<protein>
    <submittedName>
        <fullName evidence="4">S41 family peptidase</fullName>
    </submittedName>
</protein>